<feature type="compositionally biased region" description="Low complexity" evidence="1">
    <location>
        <begin position="56"/>
        <end position="68"/>
    </location>
</feature>
<accession>A0A6A6UPF7</accession>
<feature type="compositionally biased region" description="Basic and acidic residues" evidence="1">
    <location>
        <begin position="86"/>
        <end position="101"/>
    </location>
</feature>
<proteinExistence type="predicted"/>
<evidence type="ECO:0000313" key="3">
    <source>
        <dbReference type="Proteomes" id="UP000799302"/>
    </source>
</evidence>
<feature type="region of interest" description="Disordered" evidence="1">
    <location>
        <begin position="86"/>
        <end position="138"/>
    </location>
</feature>
<evidence type="ECO:0000256" key="1">
    <source>
        <dbReference type="SAM" id="MobiDB-lite"/>
    </source>
</evidence>
<reference evidence="2" key="1">
    <citation type="journal article" date="2020" name="Stud. Mycol.">
        <title>101 Dothideomycetes genomes: a test case for predicting lifestyles and emergence of pathogens.</title>
        <authorList>
            <person name="Haridas S."/>
            <person name="Albert R."/>
            <person name="Binder M."/>
            <person name="Bloem J."/>
            <person name="Labutti K."/>
            <person name="Salamov A."/>
            <person name="Andreopoulos B."/>
            <person name="Baker S."/>
            <person name="Barry K."/>
            <person name="Bills G."/>
            <person name="Bluhm B."/>
            <person name="Cannon C."/>
            <person name="Castanera R."/>
            <person name="Culley D."/>
            <person name="Daum C."/>
            <person name="Ezra D."/>
            <person name="Gonzalez J."/>
            <person name="Henrissat B."/>
            <person name="Kuo A."/>
            <person name="Liang C."/>
            <person name="Lipzen A."/>
            <person name="Lutzoni F."/>
            <person name="Magnuson J."/>
            <person name="Mondo S."/>
            <person name="Nolan M."/>
            <person name="Ohm R."/>
            <person name="Pangilinan J."/>
            <person name="Park H.-J."/>
            <person name="Ramirez L."/>
            <person name="Alfaro M."/>
            <person name="Sun H."/>
            <person name="Tritt A."/>
            <person name="Yoshinaga Y."/>
            <person name="Zwiers L.-H."/>
            <person name="Turgeon B."/>
            <person name="Goodwin S."/>
            <person name="Spatafora J."/>
            <person name="Crous P."/>
            <person name="Grigoriev I."/>
        </authorList>
    </citation>
    <scope>NUCLEOTIDE SEQUENCE</scope>
    <source>
        <strain evidence="2">CBS 115976</strain>
    </source>
</reference>
<organism evidence="2 3">
    <name type="scientific">Microthyrium microscopicum</name>
    <dbReference type="NCBI Taxonomy" id="703497"/>
    <lineage>
        <taxon>Eukaryota</taxon>
        <taxon>Fungi</taxon>
        <taxon>Dikarya</taxon>
        <taxon>Ascomycota</taxon>
        <taxon>Pezizomycotina</taxon>
        <taxon>Dothideomycetes</taxon>
        <taxon>Dothideomycetes incertae sedis</taxon>
        <taxon>Microthyriales</taxon>
        <taxon>Microthyriaceae</taxon>
        <taxon>Microthyrium</taxon>
    </lineage>
</organism>
<feature type="region of interest" description="Disordered" evidence="1">
    <location>
        <begin position="53"/>
        <end position="72"/>
    </location>
</feature>
<evidence type="ECO:0000313" key="2">
    <source>
        <dbReference type="EMBL" id="KAF2673333.1"/>
    </source>
</evidence>
<dbReference type="AlphaFoldDB" id="A0A6A6UPF7"/>
<protein>
    <submittedName>
        <fullName evidence="2">Uncharacterized protein</fullName>
    </submittedName>
</protein>
<dbReference type="EMBL" id="MU004231">
    <property type="protein sequence ID" value="KAF2673333.1"/>
    <property type="molecule type" value="Genomic_DNA"/>
</dbReference>
<dbReference type="OrthoDB" id="4586300at2759"/>
<dbReference type="Proteomes" id="UP000799302">
    <property type="component" value="Unassembled WGS sequence"/>
</dbReference>
<feature type="compositionally biased region" description="Basic and acidic residues" evidence="1">
    <location>
        <begin position="1"/>
        <end position="10"/>
    </location>
</feature>
<feature type="compositionally biased region" description="Polar residues" evidence="1">
    <location>
        <begin position="26"/>
        <end position="35"/>
    </location>
</feature>
<sequence length="138" mass="15884">MFYRIGREEQQTQNRMMNSTREEQEPQNSLMNSVRQEQKLQKQWGWGFKYDSDADSSTPVSVTKSTTSHMDDSGAWVTKTVIQKKFADGREENNTNVEKRKPSPLPVPEQVIAPSASQQSSPNLVRDQVSRSGWFWSK</sequence>
<name>A0A6A6UPF7_9PEZI</name>
<keyword evidence="3" id="KW-1185">Reference proteome</keyword>
<feature type="region of interest" description="Disordered" evidence="1">
    <location>
        <begin position="1"/>
        <end position="36"/>
    </location>
</feature>
<gene>
    <name evidence="2" type="ORF">BT63DRAFT_421491</name>
</gene>